<protein>
    <submittedName>
        <fullName evidence="2">Endophilin-A3</fullName>
    </submittedName>
</protein>
<proteinExistence type="predicted"/>
<organism evidence="2 3">
    <name type="scientific">Thelohanellus kitauei</name>
    <name type="common">Myxosporean</name>
    <dbReference type="NCBI Taxonomy" id="669202"/>
    <lineage>
        <taxon>Eukaryota</taxon>
        <taxon>Metazoa</taxon>
        <taxon>Cnidaria</taxon>
        <taxon>Myxozoa</taxon>
        <taxon>Myxosporea</taxon>
        <taxon>Bivalvulida</taxon>
        <taxon>Platysporina</taxon>
        <taxon>Myxobolidae</taxon>
        <taxon>Thelohanellus</taxon>
    </lineage>
</organism>
<name>A0A0C2NJ46_THEKT</name>
<dbReference type="Proteomes" id="UP000031668">
    <property type="component" value="Unassembled WGS sequence"/>
</dbReference>
<dbReference type="OrthoDB" id="14167at2759"/>
<sequence length="222" mass="24767">MGIPQTPLDANLEMLLARSEVFKSTIDELIGCCEMMIEPDALTRGTSKILTFVDTGIRPPQHKTGYSAMSASMLSNSQKVPSNSSFWQSLISAGNSFKESSDAEAELNSLIREKFLVPLQLLRNNEYREVIKLKDELNGVRMELDSLKEKLRKAPDDPATASRSRKVTSDFQLVCVKLQTVLEAFCGADGQEKLSSLIFTLLDTCKEYHARTAQLFSRVKKP</sequence>
<evidence type="ECO:0000313" key="2">
    <source>
        <dbReference type="EMBL" id="KII74042.1"/>
    </source>
</evidence>
<dbReference type="Pfam" id="PF03114">
    <property type="entry name" value="BAR"/>
    <property type="match status" value="1"/>
</dbReference>
<dbReference type="Gene3D" id="1.20.1270.60">
    <property type="entry name" value="Arfaptin homology (AH) domain/BAR domain"/>
    <property type="match status" value="1"/>
</dbReference>
<dbReference type="InterPro" id="IPR004148">
    <property type="entry name" value="BAR_dom"/>
</dbReference>
<gene>
    <name evidence="2" type="ORF">RF11_00026</name>
</gene>
<feature type="domain" description="BAR" evidence="1">
    <location>
        <begin position="5"/>
        <end position="220"/>
    </location>
</feature>
<comment type="caution">
    <text evidence="2">The sequence shown here is derived from an EMBL/GenBank/DDBJ whole genome shotgun (WGS) entry which is preliminary data.</text>
</comment>
<dbReference type="AlphaFoldDB" id="A0A0C2NJ46"/>
<dbReference type="SUPFAM" id="SSF103657">
    <property type="entry name" value="BAR/IMD domain-like"/>
    <property type="match status" value="1"/>
</dbReference>
<accession>A0A0C2NJ46</accession>
<dbReference type="InterPro" id="IPR027267">
    <property type="entry name" value="AH/BAR_dom_sf"/>
</dbReference>
<evidence type="ECO:0000313" key="3">
    <source>
        <dbReference type="Proteomes" id="UP000031668"/>
    </source>
</evidence>
<reference evidence="2 3" key="1">
    <citation type="journal article" date="2014" name="Genome Biol. Evol.">
        <title>The genome of the myxosporean Thelohanellus kitauei shows adaptations to nutrient acquisition within its fish host.</title>
        <authorList>
            <person name="Yang Y."/>
            <person name="Xiong J."/>
            <person name="Zhou Z."/>
            <person name="Huo F."/>
            <person name="Miao W."/>
            <person name="Ran C."/>
            <person name="Liu Y."/>
            <person name="Zhang J."/>
            <person name="Feng J."/>
            <person name="Wang M."/>
            <person name="Wang M."/>
            <person name="Wang L."/>
            <person name="Yao B."/>
        </authorList>
    </citation>
    <scope>NUCLEOTIDE SEQUENCE [LARGE SCALE GENOMIC DNA]</scope>
    <source>
        <strain evidence="2">Wuqing</strain>
    </source>
</reference>
<dbReference type="EMBL" id="JWZT01000567">
    <property type="protein sequence ID" value="KII74042.1"/>
    <property type="molecule type" value="Genomic_DNA"/>
</dbReference>
<dbReference type="GO" id="GO:0005737">
    <property type="term" value="C:cytoplasm"/>
    <property type="evidence" value="ECO:0007669"/>
    <property type="project" value="InterPro"/>
</dbReference>
<keyword evidence="3" id="KW-1185">Reference proteome</keyword>
<evidence type="ECO:0000259" key="1">
    <source>
        <dbReference type="Pfam" id="PF03114"/>
    </source>
</evidence>